<dbReference type="InterPro" id="IPR004358">
    <property type="entry name" value="Sig_transdc_His_kin-like_C"/>
</dbReference>
<evidence type="ECO:0000256" key="6">
    <source>
        <dbReference type="ARBA" id="ARBA00022553"/>
    </source>
</evidence>
<dbReference type="PROSITE" id="PS50885">
    <property type="entry name" value="HAMP"/>
    <property type="match status" value="1"/>
</dbReference>
<evidence type="ECO:0000256" key="14">
    <source>
        <dbReference type="ARBA" id="ARBA00023136"/>
    </source>
</evidence>
<comment type="subcellular location">
    <subcellularLocation>
        <location evidence="2">Cell inner membrane</location>
        <topology evidence="2">Multi-pass membrane protein</topology>
    </subcellularLocation>
</comment>
<evidence type="ECO:0000256" key="10">
    <source>
        <dbReference type="ARBA" id="ARBA00022777"/>
    </source>
</evidence>
<dbReference type="InterPro" id="IPR036097">
    <property type="entry name" value="HisK_dim/P_sf"/>
</dbReference>
<evidence type="ECO:0000259" key="16">
    <source>
        <dbReference type="PROSITE" id="PS50109"/>
    </source>
</evidence>
<protein>
    <recommendedName>
        <fullName evidence="3">histidine kinase</fullName>
        <ecNumber evidence="3">2.7.13.3</ecNumber>
    </recommendedName>
</protein>
<dbReference type="PANTHER" id="PTHR44936:SF5">
    <property type="entry name" value="SENSOR HISTIDINE KINASE ENVZ"/>
    <property type="match status" value="1"/>
</dbReference>
<evidence type="ECO:0000256" key="5">
    <source>
        <dbReference type="ARBA" id="ARBA00022519"/>
    </source>
</evidence>
<feature type="domain" description="Histidine kinase" evidence="16">
    <location>
        <begin position="280"/>
        <end position="478"/>
    </location>
</feature>
<evidence type="ECO:0000256" key="1">
    <source>
        <dbReference type="ARBA" id="ARBA00000085"/>
    </source>
</evidence>
<dbReference type="SMART" id="SM00304">
    <property type="entry name" value="HAMP"/>
    <property type="match status" value="1"/>
</dbReference>
<dbReference type="SUPFAM" id="SSF55874">
    <property type="entry name" value="ATPase domain of HSP90 chaperone/DNA topoisomerase II/histidine kinase"/>
    <property type="match status" value="1"/>
</dbReference>
<dbReference type="InterPro" id="IPR003661">
    <property type="entry name" value="HisK_dim/P_dom"/>
</dbReference>
<organism evidence="18 19">
    <name type="scientific">Azospirillum oleiclasticum</name>
    <dbReference type="NCBI Taxonomy" id="2735135"/>
    <lineage>
        <taxon>Bacteria</taxon>
        <taxon>Pseudomonadati</taxon>
        <taxon>Pseudomonadota</taxon>
        <taxon>Alphaproteobacteria</taxon>
        <taxon>Rhodospirillales</taxon>
        <taxon>Azospirillaceae</taxon>
        <taxon>Azospirillum</taxon>
    </lineage>
</organism>
<keyword evidence="14 15" id="KW-0472">Membrane</keyword>
<name>A0ABX2T9Y1_9PROT</name>
<keyword evidence="9" id="KW-0547">Nucleotide-binding</keyword>
<keyword evidence="7" id="KW-0808">Transferase</keyword>
<keyword evidence="11" id="KW-0067">ATP-binding</keyword>
<dbReference type="SMART" id="SM00387">
    <property type="entry name" value="HATPase_c"/>
    <property type="match status" value="1"/>
</dbReference>
<dbReference type="Gene3D" id="3.30.565.10">
    <property type="entry name" value="Histidine kinase-like ATPase, C-terminal domain"/>
    <property type="match status" value="1"/>
</dbReference>
<dbReference type="InterPro" id="IPR050980">
    <property type="entry name" value="2C_sensor_his_kinase"/>
</dbReference>
<dbReference type="SUPFAM" id="SSF47384">
    <property type="entry name" value="Homodimeric domain of signal transducing histidine kinase"/>
    <property type="match status" value="1"/>
</dbReference>
<evidence type="ECO:0000256" key="8">
    <source>
        <dbReference type="ARBA" id="ARBA00022692"/>
    </source>
</evidence>
<comment type="caution">
    <text evidence="18">The sequence shown here is derived from an EMBL/GenBank/DDBJ whole genome shotgun (WGS) entry which is preliminary data.</text>
</comment>
<accession>A0ABX2T9Y1</accession>
<reference evidence="18 19" key="1">
    <citation type="submission" date="2020-05" db="EMBL/GenBank/DDBJ databases">
        <title>Azospirillum oleiclasticum sp. nov, a nitrogen-fixing and heavy crude oil-emulsifying bacterium isolated from the crude oil of Yumen Oilfield.</title>
        <authorList>
            <person name="Wu D."/>
            <person name="Cai M."/>
            <person name="Zhang X."/>
        </authorList>
    </citation>
    <scope>NUCLEOTIDE SEQUENCE [LARGE SCALE GENOMIC DNA]</scope>
    <source>
        <strain evidence="18 19">ROY-1-1-2</strain>
    </source>
</reference>
<keyword evidence="5" id="KW-0997">Cell inner membrane</keyword>
<sequence>MTRLLPRSLAARFIAVFLLALALSQGVGFLIAWEDRGQALRAQAKAEFLSRTASLALLLETTPSAVHTDMLQVSGTAYTRFWISPQQPMDAGRWRKEAWVQLAKPLPTLHKPQPDPQPGPVVDSAPGTAMLGAANATTVTDDTVRWLDLPPHAWPLSRPAKFMYLDTAIGMGLAVRLDNGAWLNAAFAKSLQNSPWASQTALSLAVTAAVLSGIAVIIARGIARPMRRLAAAAEQLGRGETVPPLPESGPDDIRQTAEAFNRMQARLQRFVHDRTRMLAAIGHDLRTPLTSLRLRAEFVTDPELQEKMLNTIAEIQTMTEAALAFAREEATVEETRTVDLSALVESLCDDLADLGSDVRFTGGTRISLRCRPDALRRAIRNLVENAVRYGERARVRVGREPGGVEIVVEDDGPGIPADQTEQVFAPFFRLEHSRNRETGGVGLGLSIARTIARHHGGDVRLSNGDGGLRAVLALPLGKGHPADA</sequence>
<comment type="catalytic activity">
    <reaction evidence="1">
        <text>ATP + protein L-histidine = ADP + protein N-phospho-L-histidine.</text>
        <dbReference type="EC" id="2.7.13.3"/>
    </reaction>
</comment>
<dbReference type="PRINTS" id="PR00344">
    <property type="entry name" value="BCTRLSENSOR"/>
</dbReference>
<dbReference type="Proteomes" id="UP000584642">
    <property type="component" value="Unassembled WGS sequence"/>
</dbReference>
<evidence type="ECO:0000256" key="13">
    <source>
        <dbReference type="ARBA" id="ARBA00023012"/>
    </source>
</evidence>
<feature type="transmembrane region" description="Helical" evidence="15">
    <location>
        <begin position="196"/>
        <end position="219"/>
    </location>
</feature>
<keyword evidence="4" id="KW-1003">Cell membrane</keyword>
<evidence type="ECO:0000256" key="12">
    <source>
        <dbReference type="ARBA" id="ARBA00022989"/>
    </source>
</evidence>
<dbReference type="CDD" id="cd00082">
    <property type="entry name" value="HisKA"/>
    <property type="match status" value="1"/>
</dbReference>
<proteinExistence type="predicted"/>
<evidence type="ECO:0000256" key="9">
    <source>
        <dbReference type="ARBA" id="ARBA00022741"/>
    </source>
</evidence>
<dbReference type="InterPro" id="IPR036890">
    <property type="entry name" value="HATPase_C_sf"/>
</dbReference>
<dbReference type="CDD" id="cd06225">
    <property type="entry name" value="HAMP"/>
    <property type="match status" value="1"/>
</dbReference>
<dbReference type="InterPro" id="IPR005467">
    <property type="entry name" value="His_kinase_dom"/>
</dbReference>
<evidence type="ECO:0000256" key="2">
    <source>
        <dbReference type="ARBA" id="ARBA00004429"/>
    </source>
</evidence>
<keyword evidence="8 15" id="KW-0812">Transmembrane</keyword>
<dbReference type="EC" id="2.7.13.3" evidence="3"/>
<dbReference type="Gene3D" id="1.10.287.130">
    <property type="match status" value="1"/>
</dbReference>
<evidence type="ECO:0000256" key="4">
    <source>
        <dbReference type="ARBA" id="ARBA00022475"/>
    </source>
</evidence>
<keyword evidence="10" id="KW-0418">Kinase</keyword>
<dbReference type="SUPFAM" id="SSF158472">
    <property type="entry name" value="HAMP domain-like"/>
    <property type="match status" value="1"/>
</dbReference>
<feature type="domain" description="HAMP" evidence="17">
    <location>
        <begin position="220"/>
        <end position="272"/>
    </location>
</feature>
<dbReference type="PANTHER" id="PTHR44936">
    <property type="entry name" value="SENSOR PROTEIN CREC"/>
    <property type="match status" value="1"/>
</dbReference>
<dbReference type="Pfam" id="PF02518">
    <property type="entry name" value="HATPase_c"/>
    <property type="match status" value="1"/>
</dbReference>
<evidence type="ECO:0000313" key="18">
    <source>
        <dbReference type="EMBL" id="NYZ21058.1"/>
    </source>
</evidence>
<dbReference type="InterPro" id="IPR003660">
    <property type="entry name" value="HAMP_dom"/>
</dbReference>
<gene>
    <name evidence="18" type="ORF">HND93_15185</name>
</gene>
<dbReference type="Pfam" id="PF00512">
    <property type="entry name" value="HisKA"/>
    <property type="match status" value="1"/>
</dbReference>
<dbReference type="InterPro" id="IPR003594">
    <property type="entry name" value="HATPase_dom"/>
</dbReference>
<evidence type="ECO:0000256" key="15">
    <source>
        <dbReference type="SAM" id="Phobius"/>
    </source>
</evidence>
<evidence type="ECO:0000313" key="19">
    <source>
        <dbReference type="Proteomes" id="UP000584642"/>
    </source>
</evidence>
<dbReference type="RefSeq" id="WP_180282827.1">
    <property type="nucleotide sequence ID" value="NZ_JABFDB010000010.1"/>
</dbReference>
<evidence type="ECO:0000256" key="11">
    <source>
        <dbReference type="ARBA" id="ARBA00022840"/>
    </source>
</evidence>
<evidence type="ECO:0000259" key="17">
    <source>
        <dbReference type="PROSITE" id="PS50885"/>
    </source>
</evidence>
<dbReference type="EMBL" id="JABFDB010000010">
    <property type="protein sequence ID" value="NYZ21058.1"/>
    <property type="molecule type" value="Genomic_DNA"/>
</dbReference>
<keyword evidence="19" id="KW-1185">Reference proteome</keyword>
<dbReference type="PROSITE" id="PS50109">
    <property type="entry name" value="HIS_KIN"/>
    <property type="match status" value="1"/>
</dbReference>
<keyword evidence="13" id="KW-0902">Two-component regulatory system</keyword>
<keyword evidence="6" id="KW-0597">Phosphoprotein</keyword>
<keyword evidence="12 15" id="KW-1133">Transmembrane helix</keyword>
<dbReference type="SMART" id="SM00388">
    <property type="entry name" value="HisKA"/>
    <property type="match status" value="1"/>
</dbReference>
<evidence type="ECO:0000256" key="7">
    <source>
        <dbReference type="ARBA" id="ARBA00022679"/>
    </source>
</evidence>
<dbReference type="Gene3D" id="1.10.8.500">
    <property type="entry name" value="HAMP domain in histidine kinase"/>
    <property type="match status" value="1"/>
</dbReference>
<dbReference type="Pfam" id="PF00672">
    <property type="entry name" value="HAMP"/>
    <property type="match status" value="1"/>
</dbReference>
<evidence type="ECO:0000256" key="3">
    <source>
        <dbReference type="ARBA" id="ARBA00012438"/>
    </source>
</evidence>